<dbReference type="RefSeq" id="WP_219778701.1">
    <property type="nucleotide sequence ID" value="NZ_JAHXPT010000003.1"/>
</dbReference>
<sequence>MPNSIGIFKIYPESFRANLYTRHPFRMIGLIDVDIIYIDTIERVTLSFFRSSGTNSGKIKGLWYPIVGIKTHTGIFREFTRYINYVLTNTTKNGVAGEGWLAKSLFFDKKDLDTSKIRGFSSGMHYKSLLWIGETLRDLYEKGKFEEMYSLDAKKLNSIITSKDIYEGNKRSQRENFEKIIEDIFKKYN</sequence>
<comment type="caution">
    <text evidence="1">The sequence shown here is derived from an EMBL/GenBank/DDBJ whole genome shotgun (WGS) entry which is preliminary data.</text>
</comment>
<evidence type="ECO:0000313" key="1">
    <source>
        <dbReference type="EMBL" id="MBW6409654.1"/>
    </source>
</evidence>
<gene>
    <name evidence="1" type="ORF">KYD98_06080</name>
</gene>
<dbReference type="EMBL" id="JAHXPT010000003">
    <property type="protein sequence ID" value="MBW6409654.1"/>
    <property type="molecule type" value="Genomic_DNA"/>
</dbReference>
<name>A0ABS7AM55_9CLOT</name>
<proteinExistence type="predicted"/>
<evidence type="ECO:0000313" key="2">
    <source>
        <dbReference type="Proteomes" id="UP001519921"/>
    </source>
</evidence>
<protein>
    <submittedName>
        <fullName evidence="1">Uncharacterized protein</fullName>
    </submittedName>
</protein>
<accession>A0ABS7AM55</accession>
<organism evidence="1 2">
    <name type="scientific">Clostridium weizhouense</name>
    <dbReference type="NCBI Taxonomy" id="2859781"/>
    <lineage>
        <taxon>Bacteria</taxon>
        <taxon>Bacillati</taxon>
        <taxon>Bacillota</taxon>
        <taxon>Clostridia</taxon>
        <taxon>Eubacteriales</taxon>
        <taxon>Clostridiaceae</taxon>
        <taxon>Clostridium</taxon>
    </lineage>
</organism>
<dbReference type="Proteomes" id="UP001519921">
    <property type="component" value="Unassembled WGS sequence"/>
</dbReference>
<keyword evidence="2" id="KW-1185">Reference proteome</keyword>
<reference evidence="1 2" key="1">
    <citation type="submission" date="2021-07" db="EMBL/GenBank/DDBJ databases">
        <title>Clostridium weizhouense sp. nov., an anaerobic bacterium isolated from activated sludge of Petroleum wastewater.</title>
        <authorList>
            <person name="Li Q."/>
        </authorList>
    </citation>
    <scope>NUCLEOTIDE SEQUENCE [LARGE SCALE GENOMIC DNA]</scope>
    <source>
        <strain evidence="1 2">YB-6</strain>
    </source>
</reference>